<dbReference type="HOGENOM" id="CLU_2296239_0_0_1"/>
<sequence>MAAGTVVAVAFVRGSGDGAASGGERIVQRRRPPLPDATLWRRLAMVVQGRRPDRAPRSRSSASTVGVGWCGVRSSCRWVSEVKTLLCSDASNGDALSWLSV</sequence>
<keyword evidence="2" id="KW-1185">Reference proteome</keyword>
<dbReference type="Gramene" id="ONIVA03G02170.1">
    <property type="protein sequence ID" value="ONIVA03G02170.1"/>
    <property type="gene ID" value="ONIVA03G02170"/>
</dbReference>
<proteinExistence type="predicted"/>
<evidence type="ECO:0000313" key="2">
    <source>
        <dbReference type="Proteomes" id="UP000006591"/>
    </source>
</evidence>
<name>A0A0E0GGB8_ORYNI</name>
<reference evidence="1" key="1">
    <citation type="submission" date="2015-04" db="UniProtKB">
        <authorList>
            <consortium name="EnsemblPlants"/>
        </authorList>
    </citation>
    <scope>IDENTIFICATION</scope>
    <source>
        <strain evidence="1">SL10</strain>
    </source>
</reference>
<reference evidence="1" key="2">
    <citation type="submission" date="2018-04" db="EMBL/GenBank/DDBJ databases">
        <title>OnivRS2 (Oryza nivara Reference Sequence Version 2).</title>
        <authorList>
            <person name="Zhang J."/>
            <person name="Kudrna D."/>
            <person name="Lee S."/>
            <person name="Talag J."/>
            <person name="Rajasekar S."/>
            <person name="Welchert J."/>
            <person name="Hsing Y.-I."/>
            <person name="Wing R.A."/>
        </authorList>
    </citation>
    <scope>NUCLEOTIDE SEQUENCE [LARGE SCALE GENOMIC DNA]</scope>
    <source>
        <strain evidence="1">SL10</strain>
    </source>
</reference>
<dbReference type="Proteomes" id="UP000006591">
    <property type="component" value="Chromosome 3"/>
</dbReference>
<dbReference type="EnsemblPlants" id="ONIVA03G02170.1">
    <property type="protein sequence ID" value="ONIVA03G02170.1"/>
    <property type="gene ID" value="ONIVA03G02170"/>
</dbReference>
<protein>
    <submittedName>
        <fullName evidence="1">Uncharacterized protein</fullName>
    </submittedName>
</protein>
<organism evidence="1">
    <name type="scientific">Oryza nivara</name>
    <name type="common">Indian wild rice</name>
    <name type="synonym">Oryza sativa f. spontanea</name>
    <dbReference type="NCBI Taxonomy" id="4536"/>
    <lineage>
        <taxon>Eukaryota</taxon>
        <taxon>Viridiplantae</taxon>
        <taxon>Streptophyta</taxon>
        <taxon>Embryophyta</taxon>
        <taxon>Tracheophyta</taxon>
        <taxon>Spermatophyta</taxon>
        <taxon>Magnoliopsida</taxon>
        <taxon>Liliopsida</taxon>
        <taxon>Poales</taxon>
        <taxon>Poaceae</taxon>
        <taxon>BOP clade</taxon>
        <taxon>Oryzoideae</taxon>
        <taxon>Oryzeae</taxon>
        <taxon>Oryzinae</taxon>
        <taxon>Oryza</taxon>
    </lineage>
</organism>
<accession>A0A0E0GGB8</accession>
<dbReference type="AlphaFoldDB" id="A0A0E0GGB8"/>
<evidence type="ECO:0000313" key="1">
    <source>
        <dbReference type="EnsemblPlants" id="ONIVA03G02170.1"/>
    </source>
</evidence>